<keyword evidence="5" id="KW-0539">Nucleus</keyword>
<keyword evidence="4" id="KW-0804">Transcription</keyword>
<evidence type="ECO:0000256" key="3">
    <source>
        <dbReference type="ARBA" id="ARBA00023015"/>
    </source>
</evidence>
<feature type="compositionally biased region" description="Acidic residues" evidence="6">
    <location>
        <begin position="275"/>
        <end position="292"/>
    </location>
</feature>
<keyword evidence="3" id="KW-0805">Transcription regulation</keyword>
<protein>
    <recommendedName>
        <fullName evidence="7">TAFII55 protein conserved region domain-containing protein</fullName>
    </recommendedName>
</protein>
<feature type="domain" description="TAFII55 protein conserved region" evidence="7">
    <location>
        <begin position="60"/>
        <end position="208"/>
    </location>
</feature>
<dbReference type="PANTHER" id="PTHR12228">
    <property type="entry name" value="TRANSCRIPTION INITIATION FACTOR TFIID 55 KD SUBUNIT-RELATED"/>
    <property type="match status" value="1"/>
</dbReference>
<evidence type="ECO:0000256" key="5">
    <source>
        <dbReference type="ARBA" id="ARBA00023242"/>
    </source>
</evidence>
<dbReference type="EMBL" id="JANBOH010000260">
    <property type="protein sequence ID" value="KAJ1643391.1"/>
    <property type="molecule type" value="Genomic_DNA"/>
</dbReference>
<evidence type="ECO:0000313" key="9">
    <source>
        <dbReference type="Proteomes" id="UP001145021"/>
    </source>
</evidence>
<proteinExistence type="inferred from homology"/>
<dbReference type="SMART" id="SM01370">
    <property type="entry name" value="TAFII55_N"/>
    <property type="match status" value="1"/>
</dbReference>
<name>A0A9W7XFH1_9FUNG</name>
<dbReference type="CDD" id="cd08047">
    <property type="entry name" value="TAF7"/>
    <property type="match status" value="1"/>
</dbReference>
<feature type="compositionally biased region" description="Basic and acidic residues" evidence="6">
    <location>
        <begin position="346"/>
        <end position="359"/>
    </location>
</feature>
<evidence type="ECO:0000259" key="7">
    <source>
        <dbReference type="SMART" id="SM01370"/>
    </source>
</evidence>
<comment type="caution">
    <text evidence="8">The sequence shown here is derived from an EMBL/GenBank/DDBJ whole genome shotgun (WGS) entry which is preliminary data.</text>
</comment>
<evidence type="ECO:0000256" key="4">
    <source>
        <dbReference type="ARBA" id="ARBA00023163"/>
    </source>
</evidence>
<dbReference type="GO" id="GO:0051123">
    <property type="term" value="P:RNA polymerase II preinitiation complex assembly"/>
    <property type="evidence" value="ECO:0007669"/>
    <property type="project" value="TreeGrafter"/>
</dbReference>
<evidence type="ECO:0000256" key="2">
    <source>
        <dbReference type="ARBA" id="ARBA00009368"/>
    </source>
</evidence>
<evidence type="ECO:0000256" key="6">
    <source>
        <dbReference type="SAM" id="MobiDB-lite"/>
    </source>
</evidence>
<dbReference type="InterPro" id="IPR037817">
    <property type="entry name" value="TAF7"/>
</dbReference>
<feature type="region of interest" description="Disordered" evidence="6">
    <location>
        <begin position="346"/>
        <end position="413"/>
    </location>
</feature>
<evidence type="ECO:0000256" key="1">
    <source>
        <dbReference type="ARBA" id="ARBA00004123"/>
    </source>
</evidence>
<sequence>MPPLPDTLYHVPRPRGRPPLADRQRNRLTLKLPGAAAAAAATRGVISETRPELEENETQLEEQFILRVLPSMATEFNKQVSERRIQETFEIKFLDERNAIVRFNHKLYIAHLVDLPTITESYRTVDKKQMLKTADICQMLVVDREIREEEVEGLVLARGLDVVFSDGLAPSLKNVRKERFRKRMPVAKVDSIEKEVLRLLEDDAQAMAVKYEIMDEQGEDGAGRGATPGIDILSPVMLDDFSTPLVVDDDAVSSVANEDLEFDENLAAELEQGLEELDEEEVDDDDDDDDQPSSERAMQIKLLGEEVAELDRTIRKKKADLDSAPNPIIRRRFEDIIQRLQQEMDAKKEQLEHYHKEAASEDGPVEQQQQQQQEMESVAGEEAMAETVVEAQAEAETADSNADFEQSMDHQTT</sequence>
<dbReference type="InterPro" id="IPR006751">
    <property type="entry name" value="TAFII55_prot_cons_reg"/>
</dbReference>
<comment type="subcellular location">
    <subcellularLocation>
        <location evidence="1">Nucleus</location>
    </subcellularLocation>
</comment>
<dbReference type="GO" id="GO:0005669">
    <property type="term" value="C:transcription factor TFIID complex"/>
    <property type="evidence" value="ECO:0007669"/>
    <property type="project" value="InterPro"/>
</dbReference>
<organism evidence="8 9">
    <name type="scientific">Coemansia asiatica</name>
    <dbReference type="NCBI Taxonomy" id="1052880"/>
    <lineage>
        <taxon>Eukaryota</taxon>
        <taxon>Fungi</taxon>
        <taxon>Fungi incertae sedis</taxon>
        <taxon>Zoopagomycota</taxon>
        <taxon>Kickxellomycotina</taxon>
        <taxon>Kickxellomycetes</taxon>
        <taxon>Kickxellales</taxon>
        <taxon>Kickxellaceae</taxon>
        <taxon>Coemansia</taxon>
    </lineage>
</organism>
<reference evidence="8" key="1">
    <citation type="submission" date="2022-07" db="EMBL/GenBank/DDBJ databases">
        <title>Phylogenomic reconstructions and comparative analyses of Kickxellomycotina fungi.</title>
        <authorList>
            <person name="Reynolds N.K."/>
            <person name="Stajich J.E."/>
            <person name="Barry K."/>
            <person name="Grigoriev I.V."/>
            <person name="Crous P."/>
            <person name="Smith M.E."/>
        </authorList>
    </citation>
    <scope>NUCLEOTIDE SEQUENCE</scope>
    <source>
        <strain evidence="8">NBRC 105413</strain>
    </source>
</reference>
<accession>A0A9W7XFH1</accession>
<gene>
    <name evidence="8" type="ORF">LPJ64_004832</name>
</gene>
<comment type="similarity">
    <text evidence="2">Belongs to the TAF7 family.</text>
</comment>
<feature type="region of interest" description="Disordered" evidence="6">
    <location>
        <begin position="275"/>
        <end position="294"/>
    </location>
</feature>
<feature type="compositionally biased region" description="Low complexity" evidence="6">
    <location>
        <begin position="367"/>
        <end position="395"/>
    </location>
</feature>
<feature type="compositionally biased region" description="Polar residues" evidence="6">
    <location>
        <begin position="399"/>
        <end position="413"/>
    </location>
</feature>
<dbReference type="Proteomes" id="UP001145021">
    <property type="component" value="Unassembled WGS sequence"/>
</dbReference>
<dbReference type="AlphaFoldDB" id="A0A9W7XFH1"/>
<dbReference type="GO" id="GO:0016251">
    <property type="term" value="F:RNA polymerase II general transcription initiation factor activity"/>
    <property type="evidence" value="ECO:0007669"/>
    <property type="project" value="TreeGrafter"/>
</dbReference>
<dbReference type="PANTHER" id="PTHR12228:SF0">
    <property type="entry name" value="TATA-BOX BINDING PROTEIN ASSOCIATED FACTOR 7"/>
    <property type="match status" value="1"/>
</dbReference>
<keyword evidence="9" id="KW-1185">Reference proteome</keyword>
<evidence type="ECO:0000313" key="8">
    <source>
        <dbReference type="EMBL" id="KAJ1643391.1"/>
    </source>
</evidence>
<dbReference type="Pfam" id="PF04658">
    <property type="entry name" value="TAFII55_N"/>
    <property type="match status" value="1"/>
</dbReference>